<gene>
    <name evidence="2" type="ORF">CJ670_00930</name>
</gene>
<feature type="transmembrane region" description="Helical" evidence="1">
    <location>
        <begin position="38"/>
        <end position="61"/>
    </location>
</feature>
<dbReference type="AlphaFoldDB" id="A0A2S9TJF4"/>
<protein>
    <submittedName>
        <fullName evidence="2">Uncharacterized protein</fullName>
    </submittedName>
</protein>
<evidence type="ECO:0000313" key="3">
    <source>
        <dbReference type="Proteomes" id="UP000239151"/>
    </source>
</evidence>
<keyword evidence="1" id="KW-0472">Membrane</keyword>
<comment type="caution">
    <text evidence="2">The sequence shown here is derived from an EMBL/GenBank/DDBJ whole genome shotgun (WGS) entry which is preliminary data.</text>
</comment>
<keyword evidence="1" id="KW-0812">Transmembrane</keyword>
<dbReference type="Proteomes" id="UP000239151">
    <property type="component" value="Unassembled WGS sequence"/>
</dbReference>
<evidence type="ECO:0000313" key="2">
    <source>
        <dbReference type="EMBL" id="PRM98927.1"/>
    </source>
</evidence>
<sequence length="162" mass="18527">MKNIIVQVITEKGIYIILAVIGFLSSITTMFIDLNAQISIRWFLALLTISLFILIVFFSILNKIIWEKQIIDTIKIIQVIDDDRLILKTNQKISINSLLAIYHLDKLYEELLCLCLVENIQESGLISIKIIKVFSEKIDKNLIKKGIVKTTIPNNILGELNV</sequence>
<name>A0A2S9TJF4_9BACT</name>
<reference evidence="2 3" key="1">
    <citation type="submission" date="2017-09" db="EMBL/GenBank/DDBJ databases">
        <title>Reassesment of A. cryaerophilus.</title>
        <authorList>
            <person name="Perez-Cataluna A."/>
            <person name="Collado L."/>
            <person name="Salgado O."/>
            <person name="Lefinanco V."/>
            <person name="Figueras M.J."/>
        </authorList>
    </citation>
    <scope>NUCLEOTIDE SEQUENCE [LARGE SCALE GENOMIC DNA]</scope>
    <source>
        <strain evidence="2 3">LMG 9065</strain>
    </source>
</reference>
<keyword evidence="1" id="KW-1133">Transmembrane helix</keyword>
<proteinExistence type="predicted"/>
<accession>A0A2S9TJF4</accession>
<organism evidence="2 3">
    <name type="scientific">Aliarcobacter cryaerophilus</name>
    <dbReference type="NCBI Taxonomy" id="28198"/>
    <lineage>
        <taxon>Bacteria</taxon>
        <taxon>Pseudomonadati</taxon>
        <taxon>Campylobacterota</taxon>
        <taxon>Epsilonproteobacteria</taxon>
        <taxon>Campylobacterales</taxon>
        <taxon>Arcobacteraceae</taxon>
        <taxon>Aliarcobacter</taxon>
    </lineage>
</organism>
<feature type="transmembrane region" description="Helical" evidence="1">
    <location>
        <begin position="12"/>
        <end position="32"/>
    </location>
</feature>
<dbReference type="EMBL" id="NXGI01000002">
    <property type="protein sequence ID" value="PRM98927.1"/>
    <property type="molecule type" value="Genomic_DNA"/>
</dbReference>
<evidence type="ECO:0000256" key="1">
    <source>
        <dbReference type="SAM" id="Phobius"/>
    </source>
</evidence>